<dbReference type="Proteomes" id="UP001153269">
    <property type="component" value="Unassembled WGS sequence"/>
</dbReference>
<keyword evidence="3" id="KW-1185">Reference proteome</keyword>
<feature type="region of interest" description="Disordered" evidence="1">
    <location>
        <begin position="1"/>
        <end position="45"/>
    </location>
</feature>
<accession>A0A9N7ZE47</accession>
<protein>
    <submittedName>
        <fullName evidence="2">Uncharacterized protein</fullName>
    </submittedName>
</protein>
<proteinExistence type="predicted"/>
<feature type="compositionally biased region" description="Low complexity" evidence="1">
    <location>
        <begin position="7"/>
        <end position="16"/>
    </location>
</feature>
<evidence type="ECO:0000313" key="2">
    <source>
        <dbReference type="EMBL" id="CAB1458519.1"/>
    </source>
</evidence>
<comment type="caution">
    <text evidence="2">The sequence shown here is derived from an EMBL/GenBank/DDBJ whole genome shotgun (WGS) entry which is preliminary data.</text>
</comment>
<sequence>MSGTFTESEWSPAASSSEKDKLHKLSRPELSQSALRPVPVPLRPAPVPLRPVPSVNLQCPDRICLHSLFSTQVLCGDKKDKPSSSSSSSSALYHCSLVYTVTLKMQQEAESDRLKTGRLVQNELRRSSSTERGGKHEHRTTAHEG</sequence>
<reference evidence="2" key="1">
    <citation type="submission" date="2020-03" db="EMBL/GenBank/DDBJ databases">
        <authorList>
            <person name="Weist P."/>
        </authorList>
    </citation>
    <scope>NUCLEOTIDE SEQUENCE</scope>
</reference>
<feature type="region of interest" description="Disordered" evidence="1">
    <location>
        <begin position="108"/>
        <end position="145"/>
    </location>
</feature>
<evidence type="ECO:0000313" key="3">
    <source>
        <dbReference type="Proteomes" id="UP001153269"/>
    </source>
</evidence>
<name>A0A9N7ZE47_PLEPL</name>
<dbReference type="AlphaFoldDB" id="A0A9N7ZE47"/>
<organism evidence="2 3">
    <name type="scientific">Pleuronectes platessa</name>
    <name type="common">European plaice</name>
    <dbReference type="NCBI Taxonomy" id="8262"/>
    <lineage>
        <taxon>Eukaryota</taxon>
        <taxon>Metazoa</taxon>
        <taxon>Chordata</taxon>
        <taxon>Craniata</taxon>
        <taxon>Vertebrata</taxon>
        <taxon>Euteleostomi</taxon>
        <taxon>Actinopterygii</taxon>
        <taxon>Neopterygii</taxon>
        <taxon>Teleostei</taxon>
        <taxon>Neoteleostei</taxon>
        <taxon>Acanthomorphata</taxon>
        <taxon>Carangaria</taxon>
        <taxon>Pleuronectiformes</taxon>
        <taxon>Pleuronectoidei</taxon>
        <taxon>Pleuronectidae</taxon>
        <taxon>Pleuronectes</taxon>
    </lineage>
</organism>
<dbReference type="EMBL" id="CADEAL010004392">
    <property type="protein sequence ID" value="CAB1458519.1"/>
    <property type="molecule type" value="Genomic_DNA"/>
</dbReference>
<feature type="compositionally biased region" description="Basic and acidic residues" evidence="1">
    <location>
        <begin position="123"/>
        <end position="145"/>
    </location>
</feature>
<evidence type="ECO:0000256" key="1">
    <source>
        <dbReference type="SAM" id="MobiDB-lite"/>
    </source>
</evidence>
<gene>
    <name evidence="2" type="ORF">PLEPLA_LOCUS46349</name>
</gene>
<feature type="compositionally biased region" description="Basic and acidic residues" evidence="1">
    <location>
        <begin position="17"/>
        <end position="27"/>
    </location>
</feature>